<evidence type="ECO:0000313" key="3">
    <source>
        <dbReference type="Proteomes" id="UP000810171"/>
    </source>
</evidence>
<comment type="caution">
    <text evidence="2">The sequence shown here is derived from an EMBL/GenBank/DDBJ whole genome shotgun (WGS) entry which is preliminary data.</text>
</comment>
<protein>
    <recommendedName>
        <fullName evidence="1">Ubiquinone biosynthesis accessory factor UbiK</fullName>
    </recommendedName>
</protein>
<dbReference type="Pfam" id="PF04380">
    <property type="entry name" value="BMFP"/>
    <property type="match status" value="1"/>
</dbReference>
<comment type="pathway">
    <text evidence="1">Cofactor biosynthesis; ubiquinone biosynthesis.</text>
</comment>
<dbReference type="EMBL" id="JACVEW010000001">
    <property type="protein sequence ID" value="MBP0047151.1"/>
    <property type="molecule type" value="Genomic_DNA"/>
</dbReference>
<comment type="function">
    <text evidence="1">Required for efficient ubiquinone (coenzyme Q) biosynthesis. UbiK is probably an accessory factor of Ubi enzymes and facilitates ubiquinone biosynthesis by acting as an assembly factor, a targeting factor, or both.</text>
</comment>
<dbReference type="RefSeq" id="WP_209285768.1">
    <property type="nucleotide sequence ID" value="NZ_JACVEW010000001.1"/>
</dbReference>
<dbReference type="InterPro" id="IPR007475">
    <property type="entry name" value="UbiK"/>
</dbReference>
<dbReference type="PANTHER" id="PTHR38040">
    <property type="entry name" value="UBIQUINONE BIOSYNTHESIS ACCESSORY FACTOR UBIK"/>
    <property type="match status" value="1"/>
</dbReference>
<gene>
    <name evidence="1" type="primary">ubiK</name>
    <name evidence="2" type="ORF">H9C73_00260</name>
</gene>
<keyword evidence="1" id="KW-0831">Ubiquinone biosynthesis</keyword>
<keyword evidence="3" id="KW-1185">Reference proteome</keyword>
<comment type="similarity">
    <text evidence="1">Belongs to the UbiK family.</text>
</comment>
<keyword evidence="1" id="KW-0963">Cytoplasm</keyword>
<accession>A0ABS3Z623</accession>
<evidence type="ECO:0000256" key="1">
    <source>
        <dbReference type="HAMAP-Rule" id="MF_02216"/>
    </source>
</evidence>
<dbReference type="HAMAP" id="MF_02216">
    <property type="entry name" value="UbiK"/>
    <property type="match status" value="1"/>
</dbReference>
<feature type="coiled-coil region" evidence="1">
    <location>
        <begin position="53"/>
        <end position="80"/>
    </location>
</feature>
<proteinExistence type="inferred from homology"/>
<reference evidence="2 3" key="1">
    <citation type="submission" date="2020-09" db="EMBL/GenBank/DDBJ databases">
        <authorList>
            <person name="Tanuku N.R.S."/>
        </authorList>
    </citation>
    <scope>NUCLEOTIDE SEQUENCE [LARGE SCALE GENOMIC DNA]</scope>
    <source>
        <strain evidence="2 3">AK62</strain>
    </source>
</reference>
<organism evidence="2 3">
    <name type="scientific">Marinobacterium alkalitolerans</name>
    <dbReference type="NCBI Taxonomy" id="1542925"/>
    <lineage>
        <taxon>Bacteria</taxon>
        <taxon>Pseudomonadati</taxon>
        <taxon>Pseudomonadota</taxon>
        <taxon>Gammaproteobacteria</taxon>
        <taxon>Oceanospirillales</taxon>
        <taxon>Oceanospirillaceae</taxon>
        <taxon>Marinobacterium</taxon>
    </lineage>
</organism>
<comment type="subcellular location">
    <subcellularLocation>
        <location evidence="1">Cytoplasm</location>
    </subcellularLocation>
</comment>
<name>A0ABS3Z623_9GAMM</name>
<evidence type="ECO:0000313" key="2">
    <source>
        <dbReference type="EMBL" id="MBP0047151.1"/>
    </source>
</evidence>
<sequence>MIHQKLIDSLSGQFNQLLAGRPDIPGQQELQEQMRSLLQGTFARLDLVTREEFDAQQAVLMRTRERLEQLEQRLQALEAPAAATDDAPTEG</sequence>
<keyword evidence="1" id="KW-0175">Coiled coil</keyword>
<dbReference type="PANTHER" id="PTHR38040:SF1">
    <property type="entry name" value="UBIQUINONE BIOSYNTHESIS ACCESSORY FACTOR UBIK"/>
    <property type="match status" value="1"/>
</dbReference>
<dbReference type="Proteomes" id="UP000810171">
    <property type="component" value="Unassembled WGS sequence"/>
</dbReference>